<dbReference type="CDD" id="cd22157">
    <property type="entry name" value="F-box_AtFBW1-like"/>
    <property type="match status" value="1"/>
</dbReference>
<feature type="domain" description="F-box" evidence="1">
    <location>
        <begin position="1"/>
        <end position="49"/>
    </location>
</feature>
<dbReference type="HOGENOM" id="CLU_034692_1_0_1"/>
<dbReference type="SMART" id="SM00256">
    <property type="entry name" value="FBOX"/>
    <property type="match status" value="1"/>
</dbReference>
<dbReference type="Gramene" id="fgenesh1_pm.C_scaffold_3002011">
    <property type="protein sequence ID" value="fgenesh1_pm.C_scaffold_3002011"/>
    <property type="gene ID" value="fgenesh1_pm.C_scaffold_3002011"/>
</dbReference>
<protein>
    <recommendedName>
        <fullName evidence="1">F-box domain-containing protein</fullName>
    </recommendedName>
</protein>
<dbReference type="PANTHER" id="PTHR31672:SF13">
    <property type="entry name" value="F-BOX PROTEIN CPR30-LIKE"/>
    <property type="match status" value="1"/>
</dbReference>
<evidence type="ECO:0000313" key="2">
    <source>
        <dbReference type="EMBL" id="EFH61780.1"/>
    </source>
</evidence>
<dbReference type="Pfam" id="PF07734">
    <property type="entry name" value="FBA_1"/>
    <property type="match status" value="1"/>
</dbReference>
<keyword evidence="3" id="KW-1185">Reference proteome</keyword>
<reference evidence="3" key="1">
    <citation type="journal article" date="2011" name="Nat. Genet.">
        <title>The Arabidopsis lyrata genome sequence and the basis of rapid genome size change.</title>
        <authorList>
            <person name="Hu T.T."/>
            <person name="Pattyn P."/>
            <person name="Bakker E.G."/>
            <person name="Cao J."/>
            <person name="Cheng J.-F."/>
            <person name="Clark R.M."/>
            <person name="Fahlgren N."/>
            <person name="Fawcett J.A."/>
            <person name="Grimwood J."/>
            <person name="Gundlach H."/>
            <person name="Haberer G."/>
            <person name="Hollister J.D."/>
            <person name="Ossowski S."/>
            <person name="Ottilar R.P."/>
            <person name="Salamov A.A."/>
            <person name="Schneeberger K."/>
            <person name="Spannagl M."/>
            <person name="Wang X."/>
            <person name="Yang L."/>
            <person name="Nasrallah M.E."/>
            <person name="Bergelson J."/>
            <person name="Carrington J.C."/>
            <person name="Gaut B.S."/>
            <person name="Schmutz J."/>
            <person name="Mayer K.F.X."/>
            <person name="Van de Peer Y."/>
            <person name="Grigoriev I.V."/>
            <person name="Nordborg M."/>
            <person name="Weigel D."/>
            <person name="Guo Y.-L."/>
        </authorList>
    </citation>
    <scope>NUCLEOTIDE SEQUENCE [LARGE SCALE GENOMIC DNA]</scope>
    <source>
        <strain evidence="3">cv. MN47</strain>
    </source>
</reference>
<evidence type="ECO:0000259" key="1">
    <source>
        <dbReference type="PROSITE" id="PS50181"/>
    </source>
</evidence>
<dbReference type="InterPro" id="IPR006527">
    <property type="entry name" value="F-box-assoc_dom_typ1"/>
</dbReference>
<organism evidence="3">
    <name type="scientific">Arabidopsis lyrata subsp. lyrata</name>
    <name type="common">Lyre-leaved rock-cress</name>
    <dbReference type="NCBI Taxonomy" id="81972"/>
    <lineage>
        <taxon>Eukaryota</taxon>
        <taxon>Viridiplantae</taxon>
        <taxon>Streptophyta</taxon>
        <taxon>Embryophyta</taxon>
        <taxon>Tracheophyta</taxon>
        <taxon>Spermatophyta</taxon>
        <taxon>Magnoliopsida</taxon>
        <taxon>eudicotyledons</taxon>
        <taxon>Gunneridae</taxon>
        <taxon>Pentapetalae</taxon>
        <taxon>rosids</taxon>
        <taxon>malvids</taxon>
        <taxon>Brassicales</taxon>
        <taxon>Brassicaceae</taxon>
        <taxon>Camelineae</taxon>
        <taxon>Arabidopsis</taxon>
    </lineage>
</organism>
<dbReference type="SUPFAM" id="SSF81383">
    <property type="entry name" value="F-box domain"/>
    <property type="match status" value="1"/>
</dbReference>
<evidence type="ECO:0000313" key="3">
    <source>
        <dbReference type="Proteomes" id="UP000008694"/>
    </source>
</evidence>
<dbReference type="Proteomes" id="UP000008694">
    <property type="component" value="Unassembled WGS sequence"/>
</dbReference>
<dbReference type="InterPro" id="IPR001810">
    <property type="entry name" value="F-box_dom"/>
</dbReference>
<accession>D7L2E9</accession>
<dbReference type="InterPro" id="IPR017451">
    <property type="entry name" value="F-box-assoc_interact_dom"/>
</dbReference>
<dbReference type="PANTHER" id="PTHR31672">
    <property type="entry name" value="BNACNNG10540D PROTEIN"/>
    <property type="match status" value="1"/>
</dbReference>
<dbReference type="Gene3D" id="1.20.1280.50">
    <property type="match status" value="1"/>
</dbReference>
<dbReference type="EMBL" id="GL348715">
    <property type="protein sequence ID" value="EFH61780.1"/>
    <property type="molecule type" value="Genomic_DNA"/>
</dbReference>
<dbReference type="AlphaFoldDB" id="D7L2E9"/>
<dbReference type="Pfam" id="PF00646">
    <property type="entry name" value="F-box"/>
    <property type="match status" value="1"/>
</dbReference>
<dbReference type="InterPro" id="IPR036047">
    <property type="entry name" value="F-box-like_dom_sf"/>
</dbReference>
<proteinExistence type="predicted"/>
<dbReference type="InterPro" id="IPR050796">
    <property type="entry name" value="SCF_F-box_component"/>
</dbReference>
<name>D7L2E9_ARALL</name>
<dbReference type="STRING" id="81972.D7L2E9"/>
<gene>
    <name evidence="2" type="ORF">ARALYDRAFT_318995</name>
</gene>
<sequence>MMSYLPPDLVEEILSRVPATSLIRLRSTCKLWNTLFKHPKFAEKQFRKAPKESFVLMLKEYRVCPMNVNLNVSPPHIEFKGALALSNYPSNSEEVYIHEVFHCDGLLLCRTMDYRLVVWNPCLGETRWIQTEKKYSRLALGYEKNKSGHIYKILKCRDNIPYGQVDEFEIYDFSSDSWRVLDVVALDCFILSSIGVSLKGNTYWRALDKVNYYQFLVNFDFTAERFTRLCLPPFQNVPERFERMCLPLVVGRMALSVVGEKQLSVLSQSDSTSKIDIWITNEIDNDIKGVLQWSKSFTVDIPFGGYNYLFFLSFLNDEEKKVALCCDRSCQIGKNKVYIIGEGDENYTEIVYAESTNKLWWHPFIFSYVPSLVQIQQGRCKRE</sequence>
<dbReference type="PROSITE" id="PS50181">
    <property type="entry name" value="FBOX"/>
    <property type="match status" value="1"/>
</dbReference>
<dbReference type="NCBIfam" id="TIGR01640">
    <property type="entry name" value="F_box_assoc_1"/>
    <property type="match status" value="1"/>
</dbReference>